<accession>A0A263D7F7</accession>
<dbReference type="Pfam" id="PF13527">
    <property type="entry name" value="Acetyltransf_9"/>
    <property type="match status" value="1"/>
</dbReference>
<dbReference type="Gene3D" id="3.40.630.30">
    <property type="match status" value="2"/>
</dbReference>
<evidence type="ECO:0000256" key="2">
    <source>
        <dbReference type="ARBA" id="ARBA00022679"/>
    </source>
</evidence>
<dbReference type="GO" id="GO:0034069">
    <property type="term" value="F:aminoglycoside N-acetyltransferase activity"/>
    <property type="evidence" value="ECO:0007669"/>
    <property type="project" value="TreeGrafter"/>
</dbReference>
<keyword evidence="3 4" id="KW-0012">Acyltransferase</keyword>
<feature type="domain" description="N-acetyltransferase" evidence="5">
    <location>
        <begin position="5"/>
        <end position="150"/>
    </location>
</feature>
<dbReference type="Pfam" id="PF13530">
    <property type="entry name" value="SCP2_2"/>
    <property type="match status" value="1"/>
</dbReference>
<evidence type="ECO:0000259" key="5">
    <source>
        <dbReference type="PROSITE" id="PS51186"/>
    </source>
</evidence>
<feature type="active site" description="Proton donor" evidence="4">
    <location>
        <position position="124"/>
    </location>
</feature>
<comment type="similarity">
    <text evidence="1 4">Belongs to the acetyltransferase Eis family.</text>
</comment>
<organism evidence="6 7">
    <name type="scientific">Amycolatopsis antarctica</name>
    <dbReference type="NCBI Taxonomy" id="1854586"/>
    <lineage>
        <taxon>Bacteria</taxon>
        <taxon>Bacillati</taxon>
        <taxon>Actinomycetota</taxon>
        <taxon>Actinomycetes</taxon>
        <taxon>Pseudonocardiales</taxon>
        <taxon>Pseudonocardiaceae</taxon>
        <taxon>Amycolatopsis</taxon>
    </lineage>
</organism>
<dbReference type="InterPro" id="IPR036527">
    <property type="entry name" value="SCP2_sterol-bd_dom_sf"/>
</dbReference>
<dbReference type="InterPro" id="IPR051554">
    <property type="entry name" value="Acetyltransferase_Eis"/>
</dbReference>
<evidence type="ECO:0000256" key="1">
    <source>
        <dbReference type="ARBA" id="ARBA00009213"/>
    </source>
</evidence>
<dbReference type="NCBIfam" id="NF002367">
    <property type="entry name" value="PRK01346.1-4"/>
    <property type="match status" value="1"/>
</dbReference>
<dbReference type="PROSITE" id="PS51186">
    <property type="entry name" value="GNAT"/>
    <property type="match status" value="1"/>
</dbReference>
<evidence type="ECO:0000256" key="4">
    <source>
        <dbReference type="HAMAP-Rule" id="MF_01812"/>
    </source>
</evidence>
<evidence type="ECO:0000313" key="7">
    <source>
        <dbReference type="Proteomes" id="UP000242444"/>
    </source>
</evidence>
<dbReference type="InterPro" id="IPR041380">
    <property type="entry name" value="Acetyltransf_17"/>
</dbReference>
<dbReference type="InterPro" id="IPR022902">
    <property type="entry name" value="NAcTrfase_Eis"/>
</dbReference>
<comment type="subunit">
    <text evidence="4">Homohexamer; trimer of dimers.</text>
</comment>
<feature type="binding site" evidence="4">
    <location>
        <begin position="82"/>
        <end position="84"/>
    </location>
    <ligand>
        <name>acetyl-CoA</name>
        <dbReference type="ChEBI" id="CHEBI:57288"/>
    </ligand>
</feature>
<dbReference type="PANTHER" id="PTHR37817:SF1">
    <property type="entry name" value="N-ACETYLTRANSFERASE EIS"/>
    <property type="match status" value="1"/>
</dbReference>
<proteinExistence type="inferred from homology"/>
<dbReference type="SUPFAM" id="SSF55729">
    <property type="entry name" value="Acyl-CoA N-acyltransferases (Nat)"/>
    <property type="match status" value="1"/>
</dbReference>
<dbReference type="InterPro" id="IPR025559">
    <property type="entry name" value="Eis_dom"/>
</dbReference>
<evidence type="ECO:0000256" key="3">
    <source>
        <dbReference type="ARBA" id="ARBA00023315"/>
    </source>
</evidence>
<dbReference type="RefSeq" id="WP_094862023.1">
    <property type="nucleotide sequence ID" value="NZ_NKYE01000004.1"/>
</dbReference>
<keyword evidence="7" id="KW-1185">Reference proteome</keyword>
<dbReference type="Proteomes" id="UP000242444">
    <property type="component" value="Unassembled WGS sequence"/>
</dbReference>
<dbReference type="EMBL" id="NKYE01000004">
    <property type="protein sequence ID" value="OZM73507.1"/>
    <property type="molecule type" value="Genomic_DNA"/>
</dbReference>
<feature type="binding site" evidence="4">
    <location>
        <begin position="119"/>
        <end position="120"/>
    </location>
    <ligand>
        <name>acetyl-CoA</name>
        <dbReference type="ChEBI" id="CHEBI:57288"/>
    </ligand>
</feature>
<dbReference type="CDD" id="cd04301">
    <property type="entry name" value="NAT_SF"/>
    <property type="match status" value="1"/>
</dbReference>
<dbReference type="InterPro" id="IPR000182">
    <property type="entry name" value="GNAT_dom"/>
</dbReference>
<dbReference type="Gene3D" id="3.30.1050.10">
    <property type="entry name" value="SCP2 sterol-binding domain"/>
    <property type="match status" value="1"/>
</dbReference>
<keyword evidence="2 4" id="KW-0808">Transferase</keyword>
<gene>
    <name evidence="6" type="ORF">CFN78_08145</name>
</gene>
<dbReference type="InterPro" id="IPR016181">
    <property type="entry name" value="Acyl_CoA_acyltransferase"/>
</dbReference>
<name>A0A263D7F7_9PSEU</name>
<dbReference type="InParanoid" id="A0A263D7F7"/>
<dbReference type="Pfam" id="PF17668">
    <property type="entry name" value="Acetyltransf_17"/>
    <property type="match status" value="1"/>
</dbReference>
<dbReference type="PANTHER" id="PTHR37817">
    <property type="entry name" value="N-ACETYLTRANSFERASE EIS"/>
    <property type="match status" value="1"/>
</dbReference>
<sequence length="415" mass="45488">MTDRYPLRRLNGPEFEAWARMTAGVYGQDWREDGLRDARFTLELDRTLVAFDEGAPIAGAAILTRSMTVPGTVLPVAGVTLVAVAPTHRRRGLLRSMMREQLTGLHESAAEPVAALNASEAGIYGRFGYGVASYLARCRGEQRSMVFRDDVDRGPGRIRLLDRDEARTAIEKVYESVRPNAVGMLDRPARFWDARLHDAEHVRHGATALRFAVHEEPDGIPTGYALYRLRPCWENGRDLSEVVVIESAAETPRAYAAVWGFLVEIDGHFRISFDGAVDEPLPHLLLDSRGLDSTVVDNLWVRLVDVDRALVSRRYAGPVDVVLEVTDDFCPWNAGRFRLRSDGGEATCERTRATADLRLSVAELGAVFLGGTSMATLAAAGRVAELRAGAVAEATSAFRGVRAPFHPSGAAFPAF</sequence>
<dbReference type="HAMAP" id="MF_01812">
    <property type="entry name" value="Eis"/>
    <property type="match status" value="1"/>
</dbReference>
<dbReference type="AlphaFoldDB" id="A0A263D7F7"/>
<feature type="active site" description="Proton acceptor; via carboxylate" evidence="4">
    <location>
        <position position="415"/>
    </location>
</feature>
<evidence type="ECO:0000313" key="6">
    <source>
        <dbReference type="EMBL" id="OZM73507.1"/>
    </source>
</evidence>
<protein>
    <submittedName>
        <fullName evidence="6">GNAT family N-acetyltransferase</fullName>
    </submittedName>
</protein>
<dbReference type="OrthoDB" id="8399956at2"/>
<dbReference type="SUPFAM" id="SSF55718">
    <property type="entry name" value="SCP-like"/>
    <property type="match status" value="1"/>
</dbReference>
<feature type="binding site" evidence="4">
    <location>
        <begin position="90"/>
        <end position="95"/>
    </location>
    <ligand>
        <name>acetyl-CoA</name>
        <dbReference type="ChEBI" id="CHEBI:57288"/>
    </ligand>
</feature>
<dbReference type="GO" id="GO:0030649">
    <property type="term" value="P:aminoglycoside antibiotic catabolic process"/>
    <property type="evidence" value="ECO:0007669"/>
    <property type="project" value="TreeGrafter"/>
</dbReference>
<reference evidence="6 7" key="1">
    <citation type="submission" date="2017-07" db="EMBL/GenBank/DDBJ databases">
        <title>Amycolatopsis antarcticus sp. nov., isolated from the surface of an Antarcticus brown macroalga.</title>
        <authorList>
            <person name="Wang J."/>
            <person name="Leiva S."/>
            <person name="Huang J."/>
            <person name="Huang Y."/>
        </authorList>
    </citation>
    <scope>NUCLEOTIDE SEQUENCE [LARGE SCALE GENOMIC DNA]</scope>
    <source>
        <strain evidence="6 7">AU-G6</strain>
    </source>
</reference>
<comment type="caution">
    <text evidence="6">The sequence shown here is derived from an EMBL/GenBank/DDBJ whole genome shotgun (WGS) entry which is preliminary data.</text>
</comment>